<sequence length="103" mass="11787">MTTPSQGPGPSTESSHEAESDMLDPEERMRSRSSEWFPGDKVATYMVGRVLKPFDKDQKLPMVGMLLRVRLQLLRRLTPEWPLFWQTTLGTPRKGLTALDEKL</sequence>
<gene>
    <name evidence="2" type="ORF">NDU88_002066</name>
</gene>
<feature type="compositionally biased region" description="Basic and acidic residues" evidence="1">
    <location>
        <begin position="14"/>
        <end position="33"/>
    </location>
</feature>
<comment type="caution">
    <text evidence="2">The sequence shown here is derived from an EMBL/GenBank/DDBJ whole genome shotgun (WGS) entry which is preliminary data.</text>
</comment>
<reference evidence="2" key="1">
    <citation type="journal article" date="2022" name="bioRxiv">
        <title>Sequencing and chromosome-scale assembly of the giantPleurodeles waltlgenome.</title>
        <authorList>
            <person name="Brown T."/>
            <person name="Elewa A."/>
            <person name="Iarovenko S."/>
            <person name="Subramanian E."/>
            <person name="Araus A.J."/>
            <person name="Petzold A."/>
            <person name="Susuki M."/>
            <person name="Suzuki K.-i.T."/>
            <person name="Hayashi T."/>
            <person name="Toyoda A."/>
            <person name="Oliveira C."/>
            <person name="Osipova E."/>
            <person name="Leigh N.D."/>
            <person name="Simon A."/>
            <person name="Yun M.H."/>
        </authorList>
    </citation>
    <scope>NUCLEOTIDE SEQUENCE</scope>
    <source>
        <strain evidence="2">20211129_DDA</strain>
        <tissue evidence="2">Liver</tissue>
    </source>
</reference>
<evidence type="ECO:0000256" key="1">
    <source>
        <dbReference type="SAM" id="MobiDB-lite"/>
    </source>
</evidence>
<name>A0AAV7NM05_PLEWA</name>
<dbReference type="Proteomes" id="UP001066276">
    <property type="component" value="Chromosome 8"/>
</dbReference>
<evidence type="ECO:0000313" key="3">
    <source>
        <dbReference type="Proteomes" id="UP001066276"/>
    </source>
</evidence>
<organism evidence="2 3">
    <name type="scientific">Pleurodeles waltl</name>
    <name type="common">Iberian ribbed newt</name>
    <dbReference type="NCBI Taxonomy" id="8319"/>
    <lineage>
        <taxon>Eukaryota</taxon>
        <taxon>Metazoa</taxon>
        <taxon>Chordata</taxon>
        <taxon>Craniata</taxon>
        <taxon>Vertebrata</taxon>
        <taxon>Euteleostomi</taxon>
        <taxon>Amphibia</taxon>
        <taxon>Batrachia</taxon>
        <taxon>Caudata</taxon>
        <taxon>Salamandroidea</taxon>
        <taxon>Salamandridae</taxon>
        <taxon>Pleurodelinae</taxon>
        <taxon>Pleurodeles</taxon>
    </lineage>
</organism>
<dbReference type="AlphaFoldDB" id="A0AAV7NM05"/>
<proteinExistence type="predicted"/>
<accession>A0AAV7NM05</accession>
<protein>
    <submittedName>
        <fullName evidence="2">Uncharacterized protein</fullName>
    </submittedName>
</protein>
<dbReference type="EMBL" id="JANPWB010000012">
    <property type="protein sequence ID" value="KAJ1113825.1"/>
    <property type="molecule type" value="Genomic_DNA"/>
</dbReference>
<feature type="region of interest" description="Disordered" evidence="1">
    <location>
        <begin position="1"/>
        <end position="35"/>
    </location>
</feature>
<keyword evidence="3" id="KW-1185">Reference proteome</keyword>
<evidence type="ECO:0000313" key="2">
    <source>
        <dbReference type="EMBL" id="KAJ1113825.1"/>
    </source>
</evidence>
<feature type="compositionally biased region" description="Polar residues" evidence="1">
    <location>
        <begin position="1"/>
        <end position="13"/>
    </location>
</feature>